<evidence type="ECO:0000313" key="1">
    <source>
        <dbReference type="EMBL" id="KGA17758.1"/>
    </source>
</evidence>
<dbReference type="InterPro" id="IPR011013">
    <property type="entry name" value="Gal_mutarotase_sf_dom"/>
</dbReference>
<comment type="caution">
    <text evidence="1">The sequence shown here is derived from an EMBL/GenBank/DDBJ whole genome shotgun (WGS) entry which is preliminary data.</text>
</comment>
<dbReference type="AlphaFoldDB" id="A0A094SHB9"/>
<gene>
    <name evidence="1" type="ORF">GM51_9765</name>
</gene>
<dbReference type="GO" id="GO:0005975">
    <property type="term" value="P:carbohydrate metabolic process"/>
    <property type="evidence" value="ECO:0007669"/>
    <property type="project" value="InterPro"/>
</dbReference>
<dbReference type="InterPro" id="IPR014718">
    <property type="entry name" value="GH-type_carb-bd"/>
</dbReference>
<dbReference type="GO" id="GO:0003824">
    <property type="term" value="F:catalytic activity"/>
    <property type="evidence" value="ECO:0007669"/>
    <property type="project" value="InterPro"/>
</dbReference>
<name>A0A094SHB9_9ZZZZ</name>
<dbReference type="EMBL" id="JNSL01000055">
    <property type="protein sequence ID" value="KGA17758.1"/>
    <property type="molecule type" value="Genomic_DNA"/>
</dbReference>
<reference evidence="1" key="1">
    <citation type="submission" date="2014-06" db="EMBL/GenBank/DDBJ databases">
        <title>Key roles for freshwater Actinobacteria revealed by deep metagenomic sequencing.</title>
        <authorList>
            <person name="Ghai R."/>
            <person name="Mizuno C.M."/>
            <person name="Picazo A."/>
            <person name="Camacho A."/>
            <person name="Rodriguez-Valera F."/>
        </authorList>
    </citation>
    <scope>NUCLEOTIDE SEQUENCE</scope>
</reference>
<proteinExistence type="predicted"/>
<evidence type="ECO:0008006" key="2">
    <source>
        <dbReference type="Google" id="ProtNLM"/>
    </source>
</evidence>
<accession>A0A094SHB9</accession>
<dbReference type="Pfam" id="PF14486">
    <property type="entry name" value="DUF4432"/>
    <property type="match status" value="1"/>
</dbReference>
<dbReference type="Gene3D" id="2.70.98.10">
    <property type="match status" value="1"/>
</dbReference>
<protein>
    <recommendedName>
        <fullName evidence="2">DUF4432 domain-containing protein</fullName>
    </recommendedName>
</protein>
<dbReference type="GO" id="GO:0030246">
    <property type="term" value="F:carbohydrate binding"/>
    <property type="evidence" value="ECO:0007669"/>
    <property type="project" value="InterPro"/>
</dbReference>
<dbReference type="SUPFAM" id="SSF74650">
    <property type="entry name" value="Galactose mutarotase-like"/>
    <property type="match status" value="1"/>
</dbReference>
<organism evidence="1">
    <name type="scientific">freshwater metagenome</name>
    <dbReference type="NCBI Taxonomy" id="449393"/>
    <lineage>
        <taxon>unclassified sequences</taxon>
        <taxon>metagenomes</taxon>
        <taxon>ecological metagenomes</taxon>
    </lineage>
</organism>
<dbReference type="InterPro" id="IPR027839">
    <property type="entry name" value="DUF4432"/>
</dbReference>
<sequence length="326" mass="35804">MLSLSNGVISIKVDENLGGEIRSIKMGKSEFLADFDWSSPIQSSKSSSYGSAILDWLSEYRGGWQVLFPNAGNENTVMGVPLPFHGEFGRTETTVVSKKKAELVIKAGTRLPLVLTRTYKLVPNKPILQIKQSVSNESDSSIPFIWGEHPAFSLPRGSKINLPAGPILVDANEMGELQDVKPGSTGNWPTVPDRVGGQIDLSVVPEENIERLCYLHDRPEGWAAMQHGKKVIGISWDLEAFPHLWFWQEIGGKGFPWFGRAQITAIEPASTWPSFGLEAAIKSGQAFHLKPGEVRSAWTTFSVSTVAAKDIMKIKSVDSKGTFHTK</sequence>